<dbReference type="Gramene" id="ESR63268">
    <property type="protein sequence ID" value="ESR63268"/>
    <property type="gene ID" value="CICLE_v10013954mg"/>
</dbReference>
<evidence type="ECO:0000313" key="3">
    <source>
        <dbReference type="Proteomes" id="UP000030687"/>
    </source>
</evidence>
<feature type="region of interest" description="Disordered" evidence="1">
    <location>
        <begin position="44"/>
        <end position="75"/>
    </location>
</feature>
<dbReference type="STRING" id="85681.V4TRW0"/>
<organism evidence="2 3">
    <name type="scientific">Citrus clementina</name>
    <name type="common">Clementine</name>
    <name type="synonym">Citrus deliciosa x Citrus sinensis</name>
    <dbReference type="NCBI Taxonomy" id="85681"/>
    <lineage>
        <taxon>Eukaryota</taxon>
        <taxon>Viridiplantae</taxon>
        <taxon>Streptophyta</taxon>
        <taxon>Embryophyta</taxon>
        <taxon>Tracheophyta</taxon>
        <taxon>Spermatophyta</taxon>
        <taxon>Magnoliopsida</taxon>
        <taxon>eudicotyledons</taxon>
        <taxon>Gunneridae</taxon>
        <taxon>Pentapetalae</taxon>
        <taxon>rosids</taxon>
        <taxon>malvids</taxon>
        <taxon>Sapindales</taxon>
        <taxon>Rutaceae</taxon>
        <taxon>Aurantioideae</taxon>
        <taxon>Citrus</taxon>
    </lineage>
</organism>
<dbReference type="Proteomes" id="UP000030687">
    <property type="component" value="Unassembled WGS sequence"/>
</dbReference>
<gene>
    <name evidence="2" type="ORF">CICLE_v10013954mg</name>
</gene>
<dbReference type="AlphaFoldDB" id="V4TRW0"/>
<name>V4TRW0_CITCL</name>
<dbReference type="KEGG" id="cic:CICLE_v10013954mg"/>
<proteinExistence type="predicted"/>
<reference evidence="2 3" key="1">
    <citation type="submission" date="2013-10" db="EMBL/GenBank/DDBJ databases">
        <authorList>
            <consortium name="International Citrus Genome Consortium"/>
            <person name="Jenkins J."/>
            <person name="Schmutz J."/>
            <person name="Prochnik S."/>
            <person name="Rokhsar D."/>
            <person name="Gmitter F."/>
            <person name="Ollitrault P."/>
            <person name="Machado M."/>
            <person name="Talon M."/>
            <person name="Wincker P."/>
            <person name="Jaillon O."/>
            <person name="Morgante M."/>
        </authorList>
    </citation>
    <scope>NUCLEOTIDE SEQUENCE</scope>
    <source>
        <strain evidence="3">cv. Clemenules</strain>
    </source>
</reference>
<dbReference type="InParanoid" id="V4TRW0"/>
<dbReference type="EMBL" id="KI535698">
    <property type="protein sequence ID" value="ESR63268.1"/>
    <property type="molecule type" value="Genomic_DNA"/>
</dbReference>
<evidence type="ECO:0000256" key="1">
    <source>
        <dbReference type="SAM" id="MobiDB-lite"/>
    </source>
</evidence>
<keyword evidence="3" id="KW-1185">Reference proteome</keyword>
<evidence type="ECO:0000313" key="2">
    <source>
        <dbReference type="EMBL" id="ESR63268.1"/>
    </source>
</evidence>
<sequence>MACNFIHCFRNPSGDYEWADWDKPPPRYWVKKMAALFGQTRNKIDSTNADMHHYRRSRSREADRVKSGSGRSHDDERQLFMKQLGVGGAPIITVKAEVMRLILMEVGQIGTETNFYVLNLDYLVMRFNL</sequence>
<dbReference type="eggNOG" id="KOG2202">
    <property type="taxonomic scope" value="Eukaryota"/>
</dbReference>
<accession>V4TRW0</accession>
<protein>
    <submittedName>
        <fullName evidence="2">Uncharacterized protein</fullName>
    </submittedName>
</protein>
<feature type="compositionally biased region" description="Basic and acidic residues" evidence="1">
    <location>
        <begin position="59"/>
        <end position="75"/>
    </location>
</feature>